<proteinExistence type="predicted"/>
<keyword evidence="2" id="KW-1185">Reference proteome</keyword>
<comment type="caution">
    <text evidence="1">The sequence shown here is derived from an EMBL/GenBank/DDBJ whole genome shotgun (WGS) entry which is preliminary data.</text>
</comment>
<reference evidence="1 2" key="1">
    <citation type="submission" date="2019-07" db="EMBL/GenBank/DDBJ databases">
        <title>Whole genome shotgun sequence of Cellulomonas persica NBRC 101101.</title>
        <authorList>
            <person name="Hosoyama A."/>
            <person name="Uohara A."/>
            <person name="Ohji S."/>
            <person name="Ichikawa N."/>
        </authorList>
    </citation>
    <scope>NUCLEOTIDE SEQUENCE [LARGE SCALE GENOMIC DNA]</scope>
    <source>
        <strain evidence="1 2">NBRC 101101</strain>
    </source>
</reference>
<dbReference type="AlphaFoldDB" id="A0A510UWK7"/>
<sequence>MDPFAPPVAAPTAGPLTGAETTLSAETLGAIARTVEERVVARLDAWRRDELDEHVLRLVERRLEEETERRSWRRGSEVF</sequence>
<dbReference type="EMBL" id="BJUA01000017">
    <property type="protein sequence ID" value="GEK19074.1"/>
    <property type="molecule type" value="Genomic_DNA"/>
</dbReference>
<evidence type="ECO:0000313" key="2">
    <source>
        <dbReference type="Proteomes" id="UP000321386"/>
    </source>
</evidence>
<name>A0A510UWK7_9CELL</name>
<accession>A0A510UWK7</accession>
<organism evidence="1 2">
    <name type="scientific">Cellulomonas persica</name>
    <dbReference type="NCBI Taxonomy" id="76861"/>
    <lineage>
        <taxon>Bacteria</taxon>
        <taxon>Bacillati</taxon>
        <taxon>Actinomycetota</taxon>
        <taxon>Actinomycetes</taxon>
        <taxon>Micrococcales</taxon>
        <taxon>Cellulomonadaceae</taxon>
        <taxon>Cellulomonas</taxon>
    </lineage>
</organism>
<evidence type="ECO:0000313" key="1">
    <source>
        <dbReference type="EMBL" id="GEK19074.1"/>
    </source>
</evidence>
<protein>
    <submittedName>
        <fullName evidence="1">Uncharacterized protein</fullName>
    </submittedName>
</protein>
<dbReference type="Proteomes" id="UP000321386">
    <property type="component" value="Unassembled WGS sequence"/>
</dbReference>
<gene>
    <name evidence="1" type="ORF">CPE01_28070</name>
</gene>